<dbReference type="EMBL" id="JAIZAY010000005">
    <property type="protein sequence ID" value="KAJ8041351.1"/>
    <property type="molecule type" value="Genomic_DNA"/>
</dbReference>
<comment type="subcellular location">
    <subcellularLocation>
        <location evidence="1">Peroxisome</location>
    </subcellularLocation>
</comment>
<proteinExistence type="predicted"/>
<evidence type="ECO:0000256" key="1">
    <source>
        <dbReference type="ARBA" id="ARBA00004275"/>
    </source>
</evidence>
<dbReference type="InterPro" id="IPR051053">
    <property type="entry name" value="ECH/Chromodomain_protein"/>
</dbReference>
<evidence type="ECO:0000313" key="5">
    <source>
        <dbReference type="Proteomes" id="UP001152320"/>
    </source>
</evidence>
<dbReference type="InterPro" id="IPR029045">
    <property type="entry name" value="ClpP/crotonase-like_dom_sf"/>
</dbReference>
<keyword evidence="5" id="KW-1185">Reference proteome</keyword>
<keyword evidence="3 4" id="KW-0413">Isomerase</keyword>
<dbReference type="Gene3D" id="3.90.226.10">
    <property type="entry name" value="2-enoyl-CoA Hydratase, Chain A, domain 1"/>
    <property type="match status" value="1"/>
</dbReference>
<dbReference type="PANTHER" id="PTHR43684">
    <property type="match status" value="1"/>
</dbReference>
<sequence length="270" mass="29749">MSHQTLATMGSPPYQYILYELENGLARITLNRPKKKNAIKFEMMAEITNALKRAEKDENVVICMLTGAGDFYCSGNDLTNFQNPVGGSLEEGLKFGSELLENFLKAFIDFPKQLIVAVNGPAVGVAVTTLGLADVVYASDTATFETPFTTLGQCAEGCSSYTFSKIMGNSLASEVLYFGRKLSAQEAKSCGLISDVFPSSTFRDEVERRVRNYATLPPKTLMAAKKLCRDGERARLHQAVKSELETLNVLWVSEECMNGVMNFLMKKSKL</sequence>
<gene>
    <name evidence="4" type="ORF">HOLleu_12148</name>
</gene>
<evidence type="ECO:0000256" key="3">
    <source>
        <dbReference type="ARBA" id="ARBA00023235"/>
    </source>
</evidence>
<dbReference type="InterPro" id="IPR001753">
    <property type="entry name" value="Enoyl-CoA_hydra/iso"/>
</dbReference>
<accession>A0A9Q1C9Q4</accession>
<reference evidence="4" key="1">
    <citation type="submission" date="2021-10" db="EMBL/GenBank/DDBJ databases">
        <title>Tropical sea cucumber genome reveals ecological adaptation and Cuvierian tubules defense mechanism.</title>
        <authorList>
            <person name="Chen T."/>
        </authorList>
    </citation>
    <scope>NUCLEOTIDE SEQUENCE</scope>
    <source>
        <strain evidence="4">Nanhai2018</strain>
        <tissue evidence="4">Muscle</tissue>
    </source>
</reference>
<organism evidence="4 5">
    <name type="scientific">Holothuria leucospilota</name>
    <name type="common">Black long sea cucumber</name>
    <name type="synonym">Mertensiothuria leucospilota</name>
    <dbReference type="NCBI Taxonomy" id="206669"/>
    <lineage>
        <taxon>Eukaryota</taxon>
        <taxon>Metazoa</taxon>
        <taxon>Echinodermata</taxon>
        <taxon>Eleutherozoa</taxon>
        <taxon>Echinozoa</taxon>
        <taxon>Holothuroidea</taxon>
        <taxon>Aspidochirotacea</taxon>
        <taxon>Aspidochirotida</taxon>
        <taxon>Holothuriidae</taxon>
        <taxon>Holothuria</taxon>
    </lineage>
</organism>
<dbReference type="CDD" id="cd06558">
    <property type="entry name" value="crotonase-like"/>
    <property type="match status" value="1"/>
</dbReference>
<protein>
    <submittedName>
        <fullName evidence="4">Enoyl-CoA delta isomerase 2, mitochondrial</fullName>
    </submittedName>
</protein>
<dbReference type="InterPro" id="IPR014748">
    <property type="entry name" value="Enoyl-CoA_hydra_C"/>
</dbReference>
<dbReference type="SUPFAM" id="SSF52096">
    <property type="entry name" value="ClpP/crotonase"/>
    <property type="match status" value="1"/>
</dbReference>
<dbReference type="GO" id="GO:0005777">
    <property type="term" value="C:peroxisome"/>
    <property type="evidence" value="ECO:0007669"/>
    <property type="project" value="UniProtKB-SubCell"/>
</dbReference>
<dbReference type="FunFam" id="3.90.226.10:FF:000084">
    <property type="entry name" value="Enoyl-CoA delta isomerase 2, mitochondrial"/>
    <property type="match status" value="1"/>
</dbReference>
<dbReference type="OrthoDB" id="409763at2759"/>
<dbReference type="Pfam" id="PF00378">
    <property type="entry name" value="ECH_1"/>
    <property type="match status" value="1"/>
</dbReference>
<dbReference type="PANTHER" id="PTHR43684:SF1">
    <property type="entry name" value="ENOYL-COA DELTA ISOMERASE 2"/>
    <property type="match status" value="1"/>
</dbReference>
<dbReference type="AlphaFoldDB" id="A0A9Q1C9Q4"/>
<dbReference type="Proteomes" id="UP001152320">
    <property type="component" value="Chromosome 5"/>
</dbReference>
<keyword evidence="2" id="KW-0576">Peroxisome</keyword>
<evidence type="ECO:0000313" key="4">
    <source>
        <dbReference type="EMBL" id="KAJ8041351.1"/>
    </source>
</evidence>
<dbReference type="Gene3D" id="1.10.12.10">
    <property type="entry name" value="Lyase 2-enoyl-coa Hydratase, Chain A, domain 2"/>
    <property type="match status" value="1"/>
</dbReference>
<dbReference type="GO" id="GO:0004165">
    <property type="term" value="F:delta(3)-delta(2)-enoyl-CoA isomerase activity"/>
    <property type="evidence" value="ECO:0007669"/>
    <property type="project" value="UniProtKB-ARBA"/>
</dbReference>
<comment type="caution">
    <text evidence="4">The sequence shown here is derived from an EMBL/GenBank/DDBJ whole genome shotgun (WGS) entry which is preliminary data.</text>
</comment>
<name>A0A9Q1C9Q4_HOLLE</name>
<evidence type="ECO:0000256" key="2">
    <source>
        <dbReference type="ARBA" id="ARBA00023140"/>
    </source>
</evidence>